<protein>
    <recommendedName>
        <fullName evidence="3">F-box domain-containing protein</fullName>
    </recommendedName>
</protein>
<evidence type="ECO:0000313" key="2">
    <source>
        <dbReference type="Proteomes" id="UP000298030"/>
    </source>
</evidence>
<evidence type="ECO:0000313" key="1">
    <source>
        <dbReference type="EMBL" id="TEB27842.1"/>
    </source>
</evidence>
<organism evidence="1 2">
    <name type="scientific">Coprinellus micaceus</name>
    <name type="common">Glistening ink-cap mushroom</name>
    <name type="synonym">Coprinus micaceus</name>
    <dbReference type="NCBI Taxonomy" id="71717"/>
    <lineage>
        <taxon>Eukaryota</taxon>
        <taxon>Fungi</taxon>
        <taxon>Dikarya</taxon>
        <taxon>Basidiomycota</taxon>
        <taxon>Agaricomycotina</taxon>
        <taxon>Agaricomycetes</taxon>
        <taxon>Agaricomycetidae</taxon>
        <taxon>Agaricales</taxon>
        <taxon>Agaricineae</taxon>
        <taxon>Psathyrellaceae</taxon>
        <taxon>Coprinellus</taxon>
    </lineage>
</organism>
<dbReference type="SUPFAM" id="SSF52047">
    <property type="entry name" value="RNI-like"/>
    <property type="match status" value="1"/>
</dbReference>
<dbReference type="AlphaFoldDB" id="A0A4Y7T2J3"/>
<proteinExistence type="predicted"/>
<sequence>MSSLIFPLSLRRRRLVPSNHSLDAENKAIIQQEVQTLEHEFLRSTGLRYDSCRGPETQDISETARKTFNKLVQLYAQLSSVRLIPAEVWVQVFECVLHNLSNSSNARELAIQRLSKVSRMWNSIVNTEPNFWTVFPLFSFEGKLNMPVRYSTGFMERRLEIYLTRSTSRPFSFSFSYHHGVGGVRDPAAVALLKRLVAVSHRWEAASFTLPADMFYHLSPIRHTLHALTRLHLSLRQAFTPKRKKQIYIDYFSDASQLKHFVFDSPDIRRSFTEPYFQVDLPWEQLESYCGEFADLDVSYHQVLQNARGRVTSLVCRAKDVLSVLSITTTGNPMVLPKLTTLRLQVDGTGGSRTIFTHLDQLVLPALEELELRAHHLLAESFHYPYHQIKQLILRSGCSLKRLELDKDLVAQSSPQPSDLVKLLQLCPNLIHLDIAFGRRELEFLQLTFNPLLETLVLRSPRFWGSGVALGPALTAMVSTRTSVLSFFGEFGIRLKEVHVILCGEGRPDDYAGLFSPPISLGEAALQHSKMVLYLQDKSLPPYSPQDYLNVALHRDMNSAMRMLEGLNLEDREAHAVMSQRGGIRLLNRIACLKNGTPGDRLYNFRERAGAICEKWRPTLLLERRKCHHRWYFIDEQTFALRYVPPDRAIKESDEDMWNGIVRCYQ</sequence>
<dbReference type="EMBL" id="QPFP01000036">
    <property type="protein sequence ID" value="TEB27842.1"/>
    <property type="molecule type" value="Genomic_DNA"/>
</dbReference>
<name>A0A4Y7T2J3_COPMI</name>
<accession>A0A4Y7T2J3</accession>
<reference evidence="1 2" key="1">
    <citation type="journal article" date="2019" name="Nat. Ecol. Evol.">
        <title>Megaphylogeny resolves global patterns of mushroom evolution.</title>
        <authorList>
            <person name="Varga T."/>
            <person name="Krizsan K."/>
            <person name="Foldi C."/>
            <person name="Dima B."/>
            <person name="Sanchez-Garcia M."/>
            <person name="Sanchez-Ramirez S."/>
            <person name="Szollosi G.J."/>
            <person name="Szarkandi J.G."/>
            <person name="Papp V."/>
            <person name="Albert L."/>
            <person name="Andreopoulos W."/>
            <person name="Angelini C."/>
            <person name="Antonin V."/>
            <person name="Barry K.W."/>
            <person name="Bougher N.L."/>
            <person name="Buchanan P."/>
            <person name="Buyck B."/>
            <person name="Bense V."/>
            <person name="Catcheside P."/>
            <person name="Chovatia M."/>
            <person name="Cooper J."/>
            <person name="Damon W."/>
            <person name="Desjardin D."/>
            <person name="Finy P."/>
            <person name="Geml J."/>
            <person name="Haridas S."/>
            <person name="Hughes K."/>
            <person name="Justo A."/>
            <person name="Karasinski D."/>
            <person name="Kautmanova I."/>
            <person name="Kiss B."/>
            <person name="Kocsube S."/>
            <person name="Kotiranta H."/>
            <person name="LaButti K.M."/>
            <person name="Lechner B.E."/>
            <person name="Liimatainen K."/>
            <person name="Lipzen A."/>
            <person name="Lukacs Z."/>
            <person name="Mihaltcheva S."/>
            <person name="Morgado L.N."/>
            <person name="Niskanen T."/>
            <person name="Noordeloos M.E."/>
            <person name="Ohm R.A."/>
            <person name="Ortiz-Santana B."/>
            <person name="Ovrebo C."/>
            <person name="Racz N."/>
            <person name="Riley R."/>
            <person name="Savchenko A."/>
            <person name="Shiryaev A."/>
            <person name="Soop K."/>
            <person name="Spirin V."/>
            <person name="Szebenyi C."/>
            <person name="Tomsovsky M."/>
            <person name="Tulloss R.E."/>
            <person name="Uehling J."/>
            <person name="Grigoriev I.V."/>
            <person name="Vagvolgyi C."/>
            <person name="Papp T."/>
            <person name="Martin F.M."/>
            <person name="Miettinen O."/>
            <person name="Hibbett D.S."/>
            <person name="Nagy L.G."/>
        </authorList>
    </citation>
    <scope>NUCLEOTIDE SEQUENCE [LARGE SCALE GENOMIC DNA]</scope>
    <source>
        <strain evidence="1 2">FP101781</strain>
    </source>
</reference>
<dbReference type="Proteomes" id="UP000298030">
    <property type="component" value="Unassembled WGS sequence"/>
</dbReference>
<keyword evidence="2" id="KW-1185">Reference proteome</keyword>
<comment type="caution">
    <text evidence="1">The sequence shown here is derived from an EMBL/GenBank/DDBJ whole genome shotgun (WGS) entry which is preliminary data.</text>
</comment>
<dbReference type="OrthoDB" id="3365698at2759"/>
<evidence type="ECO:0008006" key="3">
    <source>
        <dbReference type="Google" id="ProtNLM"/>
    </source>
</evidence>
<gene>
    <name evidence="1" type="ORF">FA13DRAFT_1794352</name>
</gene>